<dbReference type="GO" id="GO:0017000">
    <property type="term" value="P:antibiotic biosynthetic process"/>
    <property type="evidence" value="ECO:0007669"/>
    <property type="project" value="UniProtKB-ARBA"/>
</dbReference>
<evidence type="ECO:0000313" key="2">
    <source>
        <dbReference type="EMBL" id="KAB2348458.1"/>
    </source>
</evidence>
<dbReference type="GO" id="GO:0016758">
    <property type="term" value="F:hexosyltransferase activity"/>
    <property type="evidence" value="ECO:0007669"/>
    <property type="project" value="UniProtKB-ARBA"/>
</dbReference>
<proteinExistence type="predicted"/>
<dbReference type="Pfam" id="PF06722">
    <property type="entry name" value="EryCIII-like_C"/>
    <property type="match status" value="1"/>
</dbReference>
<keyword evidence="3" id="KW-1185">Reference proteome</keyword>
<dbReference type="CDD" id="cd03784">
    <property type="entry name" value="GT1_Gtf-like"/>
    <property type="match status" value="1"/>
</dbReference>
<evidence type="ECO:0000259" key="1">
    <source>
        <dbReference type="Pfam" id="PF06722"/>
    </source>
</evidence>
<dbReference type="RefSeq" id="WP_151561186.1">
    <property type="nucleotide sequence ID" value="NZ_WBMT01000007.1"/>
</dbReference>
<dbReference type="PANTHER" id="PTHR48050">
    <property type="entry name" value="STEROL 3-BETA-GLUCOSYLTRANSFERASE"/>
    <property type="match status" value="1"/>
</dbReference>
<dbReference type="GO" id="GO:0008194">
    <property type="term" value="F:UDP-glycosyltransferase activity"/>
    <property type="evidence" value="ECO:0007669"/>
    <property type="project" value="InterPro"/>
</dbReference>
<dbReference type="InterPro" id="IPR002213">
    <property type="entry name" value="UDP_glucos_trans"/>
</dbReference>
<dbReference type="SUPFAM" id="SSF53756">
    <property type="entry name" value="UDP-Glycosyltransferase/glycogen phosphorylase"/>
    <property type="match status" value="1"/>
</dbReference>
<dbReference type="Proteomes" id="UP000468735">
    <property type="component" value="Unassembled WGS sequence"/>
</dbReference>
<dbReference type="PANTHER" id="PTHR48050:SF13">
    <property type="entry name" value="STEROL 3-BETA-GLUCOSYLTRANSFERASE UGT80A2"/>
    <property type="match status" value="1"/>
</dbReference>
<dbReference type="OrthoDB" id="6620093at2"/>
<protein>
    <submittedName>
        <fullName evidence="2">Glycosyltransferase</fullName>
    </submittedName>
</protein>
<comment type="caution">
    <text evidence="2">The sequence shown here is derived from an EMBL/GenBank/DDBJ whole genome shotgun (WGS) entry which is preliminary data.</text>
</comment>
<accession>A0A6H9Z1N0</accession>
<feature type="domain" description="Erythromycin biosynthesis protein CIII-like C-terminal" evidence="1">
    <location>
        <begin position="276"/>
        <end position="404"/>
    </location>
</feature>
<keyword evidence="2" id="KW-0808">Transferase</keyword>
<organism evidence="2 3">
    <name type="scientific">Actinomadura rudentiformis</name>
    <dbReference type="NCBI Taxonomy" id="359158"/>
    <lineage>
        <taxon>Bacteria</taxon>
        <taxon>Bacillati</taxon>
        <taxon>Actinomycetota</taxon>
        <taxon>Actinomycetes</taxon>
        <taxon>Streptosporangiales</taxon>
        <taxon>Thermomonosporaceae</taxon>
        <taxon>Actinomadura</taxon>
    </lineage>
</organism>
<dbReference type="AlphaFoldDB" id="A0A6H9Z1N0"/>
<sequence length="429" mass="44880">MSNTYLFALTDGGSGTVAPELGVARRLVERGHRVTVLGEDSMAAAAADTGATFLRWEHGLNRPDHRPEHAPYREWELTSPPALVRAMVAHLVSGPAEGYAHDVTRAISADRPDLVLTSFFAFGAMIAAEAAGTPFDVLMPNIYPLPVAGLPPFGPGFAPARGAWGRLRDRVVAALSQRTWDRAALPGLNAVRSSHGLGPIAHYQDQVHAARRQLLLTSAAFDFPAQLPPSARYVGPVLDDPAWAIGPDTAPPGDAPLVLVSMSTTFQSQTETLQRVVNALAELPVRALVTTGPVIDPGTIMAPPNVAVVAAAPHTRVLRDAALAVTHGGHGTLVKSFVTGVPVVVLPHGRDQADNAARVVHRGAGLSVPRAASPARIAHAVRTVLEDRSFAAGAARLGAALRADAASGRLLAELEADLAHQALGTHPHG</sequence>
<evidence type="ECO:0000313" key="3">
    <source>
        <dbReference type="Proteomes" id="UP000468735"/>
    </source>
</evidence>
<name>A0A6H9Z1N0_9ACTN</name>
<dbReference type="InterPro" id="IPR050426">
    <property type="entry name" value="Glycosyltransferase_28"/>
</dbReference>
<reference evidence="2 3" key="1">
    <citation type="submission" date="2019-09" db="EMBL/GenBank/DDBJ databases">
        <title>Actinomadura physcomitrii sp. nov., a novel actinomycete isolated from moss [Physcomitrium sphaericum (Ludw) Fuernr].</title>
        <authorList>
            <person name="Zhuang X."/>
            <person name="Liu C."/>
        </authorList>
    </citation>
    <scope>NUCLEOTIDE SEQUENCE [LARGE SCALE GENOMIC DNA]</scope>
    <source>
        <strain evidence="2 3">HMC1</strain>
    </source>
</reference>
<dbReference type="EMBL" id="WBMT01000007">
    <property type="protein sequence ID" value="KAB2348458.1"/>
    <property type="molecule type" value="Genomic_DNA"/>
</dbReference>
<dbReference type="Gene3D" id="3.40.50.2000">
    <property type="entry name" value="Glycogen Phosphorylase B"/>
    <property type="match status" value="2"/>
</dbReference>
<dbReference type="InterPro" id="IPR010610">
    <property type="entry name" value="EryCIII-like_C"/>
</dbReference>
<gene>
    <name evidence="2" type="ORF">F8566_16880</name>
</gene>